<accession>A0A8J4RFC0</accession>
<dbReference type="PANTHER" id="PTHR34145:SF68">
    <property type="entry name" value="FBD DOMAIN-CONTAINING PROTEIN"/>
    <property type="match status" value="1"/>
</dbReference>
<keyword evidence="1" id="KW-0863">Zinc-finger</keyword>
<dbReference type="GO" id="GO:0008270">
    <property type="term" value="F:zinc ion binding"/>
    <property type="evidence" value="ECO:0007669"/>
    <property type="project" value="UniProtKB-KW"/>
</dbReference>
<keyword evidence="1" id="KW-0862">Zinc</keyword>
<feature type="domain" description="CCHC-type" evidence="3">
    <location>
        <begin position="578"/>
        <end position="594"/>
    </location>
</feature>
<dbReference type="PROSITE" id="PS50158">
    <property type="entry name" value="ZF_CCHC"/>
    <property type="match status" value="1"/>
</dbReference>
<gene>
    <name evidence="4" type="ORF">CMV_012567</name>
</gene>
<organism evidence="4 5">
    <name type="scientific">Castanea mollissima</name>
    <name type="common">Chinese chestnut</name>
    <dbReference type="NCBI Taxonomy" id="60419"/>
    <lineage>
        <taxon>Eukaryota</taxon>
        <taxon>Viridiplantae</taxon>
        <taxon>Streptophyta</taxon>
        <taxon>Embryophyta</taxon>
        <taxon>Tracheophyta</taxon>
        <taxon>Spermatophyta</taxon>
        <taxon>Magnoliopsida</taxon>
        <taxon>eudicotyledons</taxon>
        <taxon>Gunneridae</taxon>
        <taxon>Pentapetalae</taxon>
        <taxon>rosids</taxon>
        <taxon>fabids</taxon>
        <taxon>Fagales</taxon>
        <taxon>Fagaceae</taxon>
        <taxon>Castanea</taxon>
    </lineage>
</organism>
<keyword evidence="1" id="KW-0479">Metal-binding</keyword>
<dbReference type="PANTHER" id="PTHR34145">
    <property type="entry name" value="OS02G0105600 PROTEIN"/>
    <property type="match status" value="1"/>
</dbReference>
<feature type="region of interest" description="Disordered" evidence="2">
    <location>
        <begin position="468"/>
        <end position="492"/>
    </location>
</feature>
<feature type="compositionally biased region" description="Low complexity" evidence="2">
    <location>
        <begin position="512"/>
        <end position="525"/>
    </location>
</feature>
<dbReference type="Proteomes" id="UP000737018">
    <property type="component" value="Unassembled WGS sequence"/>
</dbReference>
<comment type="caution">
    <text evidence="4">The sequence shown here is derived from an EMBL/GenBank/DDBJ whole genome shotgun (WGS) entry which is preliminary data.</text>
</comment>
<sequence length="785" mass="88809">MKGERRKFVKRVNHVLKLHQGSNIDQFRVCFEFDNNHKHHIDGWIDSAISKGVKRLELDFTPTEACEKQMLYTFPHERFISIKSSVVGVSCIKSLTSLTLIYVHVTGELLEHILSNCPLLERLHVAYSEDLVTLKICSSSLRLKHLNIIRCWELKRIEIFAPNLESFGLVARAIEMHVNYAPRLLDVHVYVGAYDYLNYALCPLSSYLSQLQSLTLDFYIALISLHSQNMEFPKFQTLPKLKYLKWRVSTSDGMSLISFISMIEAAPFLQKFSLELLWDKSRRERELRKVMKYPNEHLKEVEITGFVGRAIDIELTVYLLESAIKLEKLVINPRSPALVGTPWEFINFRFSSCSSSAHQLLFSNSRIQQNRINGDDTAASPNNTTIHSKEDLITCVVASIYNFFKDCEASKERKERWNKGESNGCWGRSRSQPSSGEEFGQNQNIEREDTIAELRRQVAALIEVVQRMQPPHENTDESDDSHSHFENPFGVPPRAYNRALLVEKQQTRPALRSGQWGSRSGQGISNQYKVGNSSTNGRGETSGVRQQPAGHKSANTAPKQSQTATAGGGRQQQVGTFKCFKCREPGHRSSDCRKKALMLEEVKELEHEDGEPIFDQPSNEVGGDLEEEEGLTLMMRKTLLAPKFNSEEDWPNALAESIPINPPHVHKFKPKPTLVWRPKRKEVTTRSFPIRETKPPGKSSLCPSVSACSALDTLSTDVMVEPIRPLMSSMVSDVAAAQILNSDKIDNAGYEFSELIDSNQVSDVVEPELLGSDEPRRPGMGRHVP</sequence>
<dbReference type="OrthoDB" id="613853at2759"/>
<dbReference type="Pfam" id="PF00098">
    <property type="entry name" value="zf-CCHC"/>
    <property type="match status" value="1"/>
</dbReference>
<dbReference type="InterPro" id="IPR001878">
    <property type="entry name" value="Znf_CCHC"/>
</dbReference>
<dbReference type="SUPFAM" id="SSF52047">
    <property type="entry name" value="RNI-like"/>
    <property type="match status" value="1"/>
</dbReference>
<evidence type="ECO:0000313" key="4">
    <source>
        <dbReference type="EMBL" id="KAF3962986.1"/>
    </source>
</evidence>
<dbReference type="InterPro" id="IPR053772">
    <property type="entry name" value="At1g61320/At1g61330-like"/>
</dbReference>
<evidence type="ECO:0000256" key="1">
    <source>
        <dbReference type="PROSITE-ProRule" id="PRU00047"/>
    </source>
</evidence>
<reference evidence="4" key="1">
    <citation type="submission" date="2020-03" db="EMBL/GenBank/DDBJ databases">
        <title>Castanea mollissima Vanexum genome sequencing.</title>
        <authorList>
            <person name="Staton M."/>
        </authorList>
    </citation>
    <scope>NUCLEOTIDE SEQUENCE</scope>
    <source>
        <tissue evidence="4">Leaf</tissue>
    </source>
</reference>
<proteinExistence type="predicted"/>
<dbReference type="InterPro" id="IPR055357">
    <property type="entry name" value="LRR_At1g61320_AtMIF1"/>
</dbReference>
<dbReference type="InterPro" id="IPR036875">
    <property type="entry name" value="Znf_CCHC_sf"/>
</dbReference>
<dbReference type="AlphaFoldDB" id="A0A8J4RFC0"/>
<feature type="region of interest" description="Disordered" evidence="2">
    <location>
        <begin position="766"/>
        <end position="785"/>
    </location>
</feature>
<dbReference type="Gene3D" id="3.80.10.10">
    <property type="entry name" value="Ribonuclease Inhibitor"/>
    <property type="match status" value="1"/>
</dbReference>
<keyword evidence="5" id="KW-1185">Reference proteome</keyword>
<dbReference type="Gene3D" id="4.10.60.10">
    <property type="entry name" value="Zinc finger, CCHC-type"/>
    <property type="match status" value="1"/>
</dbReference>
<protein>
    <recommendedName>
        <fullName evidence="3">CCHC-type domain-containing protein</fullName>
    </recommendedName>
</protein>
<feature type="region of interest" description="Disordered" evidence="2">
    <location>
        <begin position="418"/>
        <end position="444"/>
    </location>
</feature>
<evidence type="ECO:0000259" key="3">
    <source>
        <dbReference type="PROSITE" id="PS50158"/>
    </source>
</evidence>
<dbReference type="EMBL" id="JRKL02001620">
    <property type="protein sequence ID" value="KAF3962986.1"/>
    <property type="molecule type" value="Genomic_DNA"/>
</dbReference>
<dbReference type="GO" id="GO:0003676">
    <property type="term" value="F:nucleic acid binding"/>
    <property type="evidence" value="ECO:0007669"/>
    <property type="project" value="InterPro"/>
</dbReference>
<feature type="region of interest" description="Disordered" evidence="2">
    <location>
        <begin position="506"/>
        <end position="572"/>
    </location>
</feature>
<feature type="compositionally biased region" description="Polar residues" evidence="2">
    <location>
        <begin position="429"/>
        <end position="444"/>
    </location>
</feature>
<dbReference type="InterPro" id="IPR032675">
    <property type="entry name" value="LRR_dom_sf"/>
</dbReference>
<evidence type="ECO:0000313" key="5">
    <source>
        <dbReference type="Proteomes" id="UP000737018"/>
    </source>
</evidence>
<name>A0A8J4RFC0_9ROSI</name>
<evidence type="ECO:0000256" key="2">
    <source>
        <dbReference type="SAM" id="MobiDB-lite"/>
    </source>
</evidence>
<dbReference type="SMART" id="SM00343">
    <property type="entry name" value="ZnF_C2HC"/>
    <property type="match status" value="1"/>
</dbReference>
<dbReference type="SUPFAM" id="SSF57756">
    <property type="entry name" value="Retrovirus zinc finger-like domains"/>
    <property type="match status" value="1"/>
</dbReference>
<feature type="compositionally biased region" description="Polar residues" evidence="2">
    <location>
        <begin position="526"/>
        <end position="545"/>
    </location>
</feature>
<dbReference type="Pfam" id="PF23622">
    <property type="entry name" value="LRR_At1g61320_AtMIF1"/>
    <property type="match status" value="1"/>
</dbReference>